<dbReference type="AlphaFoldDB" id="A0A346PSE9"/>
<reference evidence="4" key="1">
    <citation type="submission" date="2017-10" db="EMBL/GenBank/DDBJ databases">
        <title>Phenotypic and genomic properties of facultatively anaerobic sulfur-reducing natronoarchaea from hypersaline soda lakes.</title>
        <authorList>
            <person name="Sorokin D.Y."/>
            <person name="Kublanov I.V."/>
            <person name="Roman P."/>
            <person name="Sinninghe Damste J.S."/>
            <person name="Golyshin P.N."/>
            <person name="Rojo D."/>
            <person name="Ciordia S."/>
            <person name="Mena Md.C."/>
            <person name="Ferrer M."/>
            <person name="Messina E."/>
            <person name="Smedile F."/>
            <person name="La Spada G."/>
            <person name="La Cono V."/>
            <person name="Yakimov M.M."/>
        </authorList>
    </citation>
    <scope>NUCLEOTIDE SEQUENCE [LARGE SCALE GENOMIC DNA]</scope>
    <source>
        <strain evidence="4">AArc1</strain>
    </source>
</reference>
<proteinExistence type="predicted"/>
<evidence type="ECO:0000313" key="3">
    <source>
        <dbReference type="Proteomes" id="UP000258613"/>
    </source>
</evidence>
<dbReference type="Proteomes" id="UP000258707">
    <property type="component" value="Chromosome"/>
</dbReference>
<evidence type="ECO:0000313" key="1">
    <source>
        <dbReference type="EMBL" id="AXR77577.1"/>
    </source>
</evidence>
<keyword evidence="3" id="KW-1185">Reference proteome</keyword>
<name>A0A346PSE9_9EURY</name>
<protein>
    <submittedName>
        <fullName evidence="2">Uncharacterized protein</fullName>
    </submittedName>
</protein>
<reference evidence="3" key="2">
    <citation type="submission" date="2018-02" db="EMBL/GenBank/DDBJ databases">
        <title>Phenotypic and genomic properties of facultatively anaerobic sulfur-reducing natronoarchaea from hypersaline soda lakes.</title>
        <authorList>
            <person name="Sorokin D.Y."/>
            <person name="Kublanov I.V."/>
            <person name="Roman P."/>
            <person name="Sinninghe Damste J.S."/>
            <person name="Golyshin P.N."/>
            <person name="Rojo D."/>
            <person name="Ciordia S."/>
            <person name="Mena M.D.C."/>
            <person name="Ferrer M."/>
            <person name="Messina E."/>
            <person name="Smedile F."/>
            <person name="La Spada G."/>
            <person name="La Cono V."/>
            <person name="Yakimov M.M."/>
        </authorList>
    </citation>
    <scope>NUCLEOTIDE SEQUENCE [LARGE SCALE GENOMIC DNA]</scope>
    <source>
        <strain evidence="3">AArc-Mg</strain>
    </source>
</reference>
<sequence>MPYRVALEKLVFDRFGRPIVRRRAPVPDTNSLIDASRFLVRVGSTDEPSEPFDSRRPT</sequence>
<accession>A0A346PDI2</accession>
<dbReference type="EMBL" id="CP024047">
    <property type="protein sequence ID" value="AXR77577.1"/>
    <property type="molecule type" value="Genomic_DNA"/>
</dbReference>
<organism evidence="2 3">
    <name type="scientific">Natrarchaeobaculum sulfurireducens</name>
    <dbReference type="NCBI Taxonomy" id="2044521"/>
    <lineage>
        <taxon>Archaea</taxon>
        <taxon>Methanobacteriati</taxon>
        <taxon>Methanobacteriota</taxon>
        <taxon>Stenosarchaea group</taxon>
        <taxon>Halobacteria</taxon>
        <taxon>Halobacteriales</taxon>
        <taxon>Natrialbaceae</taxon>
        <taxon>Natrarchaeobaculum</taxon>
    </lineage>
</organism>
<reference evidence="2" key="3">
    <citation type="journal article" date="2019" name="Int. J. Syst. Evol. Microbiol.">
        <title>Natronolimnobius sulfurireducens sp. nov. and Halalkaliarchaeum desulfuricum gen. nov., sp. nov., the first sulfur-respiring alkaliphilic haloarchaea from hypersaline alkaline lakes.</title>
        <authorList>
            <person name="Sorokin D.Y."/>
            <person name="Yakimov M."/>
            <person name="Messina E."/>
            <person name="Merkel A.Y."/>
            <person name="Bale N.J."/>
            <person name="Sinninghe Damste J.S."/>
        </authorList>
    </citation>
    <scope>NUCLEOTIDE SEQUENCE</scope>
    <source>
        <strain evidence="2">AArc-Mg</strain>
        <strain evidence="1">AArc1</strain>
    </source>
</reference>
<dbReference type="KEGG" id="nag:AArcMg_2452"/>
<dbReference type="Proteomes" id="UP000258613">
    <property type="component" value="Chromosome"/>
</dbReference>
<dbReference type="KEGG" id="nan:AArc1_1238"/>
<accession>A0A346PSE9</accession>
<evidence type="ECO:0000313" key="4">
    <source>
        <dbReference type="Proteomes" id="UP000258707"/>
    </source>
</evidence>
<evidence type="ECO:0000313" key="2">
    <source>
        <dbReference type="EMBL" id="AXR82444.1"/>
    </source>
</evidence>
<dbReference type="EMBL" id="CP027033">
    <property type="protein sequence ID" value="AXR82444.1"/>
    <property type="molecule type" value="Genomic_DNA"/>
</dbReference>
<gene>
    <name evidence="1" type="ORF">AArc1_1238</name>
    <name evidence="2" type="ORF">AArcMg_2452</name>
</gene>